<dbReference type="PANTHER" id="PTHR10342">
    <property type="entry name" value="ARYLSULFATASE"/>
    <property type="match status" value="1"/>
</dbReference>
<evidence type="ECO:0000256" key="4">
    <source>
        <dbReference type="ARBA" id="ARBA00022837"/>
    </source>
</evidence>
<dbReference type="Proteomes" id="UP000837857">
    <property type="component" value="Chromosome 6"/>
</dbReference>
<feature type="domain" description="Sulfatase N-terminal" evidence="6">
    <location>
        <begin position="8"/>
        <end position="279"/>
    </location>
</feature>
<dbReference type="Gene3D" id="3.30.1120.10">
    <property type="match status" value="1"/>
</dbReference>
<keyword evidence="5" id="KW-0325">Glycoprotein</keyword>
<dbReference type="InterPro" id="IPR000917">
    <property type="entry name" value="Sulfatase_N"/>
</dbReference>
<feature type="non-terminal residue" evidence="7">
    <location>
        <position position="1"/>
    </location>
</feature>
<gene>
    <name evidence="7" type="ORF">IPOD504_LOCUS15078</name>
</gene>
<dbReference type="InterPro" id="IPR017850">
    <property type="entry name" value="Alkaline_phosphatase_core_sf"/>
</dbReference>
<comment type="similarity">
    <text evidence="2">Belongs to the sulfatase family.</text>
</comment>
<sequence length="419" mass="45836">MARTSANFSTGMTYGNDELVRVQGVSIAASEDLGIPEFERLLPSYLRELGYETCLIGKWNVGKSREHYLPNHRGFNTFYGFLDGSIDYYTYDLIETWNGDIAYGLNLYNNTEPVEDQIGHITEVFTDKAVHIIQNHNSTYPLYLHLSHAAPHVGGGMVNLQTPTDTIAANSHIAHSARRMYAGMVTGLDKSVGRVVAALSERGMLQNTIIVIVSDNGALTTGALQNFGSNFPLRGVKGTPWEGALRSPALIWHPLLPSTTWRGLFHVTDWVPTLLSAAGGSIATHIDGIDQWFSLKNGEKPKRKNALLALDSLNGWLAFREGDLKIIIGQHNHSWDAAAMTVRLAVATVACVSGKEHAARDLRQRVDASRGMPRHLTPRVASLRSHTVAQSNSNVSGARISALYSQNSGCRSVPLPWVG</sequence>
<dbReference type="EMBL" id="OW152818">
    <property type="protein sequence ID" value="CAH2071333.1"/>
    <property type="molecule type" value="Genomic_DNA"/>
</dbReference>
<evidence type="ECO:0000256" key="1">
    <source>
        <dbReference type="ARBA" id="ARBA00001913"/>
    </source>
</evidence>
<dbReference type="InterPro" id="IPR047115">
    <property type="entry name" value="ARSB"/>
</dbReference>
<keyword evidence="8" id="KW-1185">Reference proteome</keyword>
<dbReference type="Pfam" id="PF00884">
    <property type="entry name" value="Sulfatase"/>
    <property type="match status" value="1"/>
</dbReference>
<keyword evidence="3" id="KW-0479">Metal-binding</keyword>
<evidence type="ECO:0000313" key="7">
    <source>
        <dbReference type="EMBL" id="CAH2071333.1"/>
    </source>
</evidence>
<evidence type="ECO:0000313" key="8">
    <source>
        <dbReference type="Proteomes" id="UP000837857"/>
    </source>
</evidence>
<keyword evidence="4" id="KW-0106">Calcium</keyword>
<evidence type="ECO:0000256" key="3">
    <source>
        <dbReference type="ARBA" id="ARBA00022723"/>
    </source>
</evidence>
<organism evidence="7 8">
    <name type="scientific">Iphiclides podalirius</name>
    <name type="common">scarce swallowtail</name>
    <dbReference type="NCBI Taxonomy" id="110791"/>
    <lineage>
        <taxon>Eukaryota</taxon>
        <taxon>Metazoa</taxon>
        <taxon>Ecdysozoa</taxon>
        <taxon>Arthropoda</taxon>
        <taxon>Hexapoda</taxon>
        <taxon>Insecta</taxon>
        <taxon>Pterygota</taxon>
        <taxon>Neoptera</taxon>
        <taxon>Endopterygota</taxon>
        <taxon>Lepidoptera</taxon>
        <taxon>Glossata</taxon>
        <taxon>Ditrysia</taxon>
        <taxon>Papilionoidea</taxon>
        <taxon>Papilionidae</taxon>
        <taxon>Papilioninae</taxon>
        <taxon>Iphiclides</taxon>
    </lineage>
</organism>
<dbReference type="Gene3D" id="3.40.720.10">
    <property type="entry name" value="Alkaline Phosphatase, subunit A"/>
    <property type="match status" value="1"/>
</dbReference>
<evidence type="ECO:0000256" key="5">
    <source>
        <dbReference type="ARBA" id="ARBA00023180"/>
    </source>
</evidence>
<protein>
    <recommendedName>
        <fullName evidence="6">Sulfatase N-terminal domain-containing protein</fullName>
    </recommendedName>
</protein>
<evidence type="ECO:0000256" key="2">
    <source>
        <dbReference type="ARBA" id="ARBA00008779"/>
    </source>
</evidence>
<comment type="cofactor">
    <cofactor evidence="1">
        <name>Ca(2+)</name>
        <dbReference type="ChEBI" id="CHEBI:29108"/>
    </cofactor>
</comment>
<accession>A0ABN8J0P8</accession>
<name>A0ABN8J0P8_9NEOP</name>
<dbReference type="PANTHER" id="PTHR10342:SF264">
    <property type="entry name" value="MIP05773P-RELATED"/>
    <property type="match status" value="1"/>
</dbReference>
<reference evidence="7" key="1">
    <citation type="submission" date="2022-03" db="EMBL/GenBank/DDBJ databases">
        <authorList>
            <person name="Martin H S."/>
        </authorList>
    </citation>
    <scope>NUCLEOTIDE SEQUENCE</scope>
</reference>
<proteinExistence type="inferred from homology"/>
<evidence type="ECO:0000259" key="6">
    <source>
        <dbReference type="Pfam" id="PF00884"/>
    </source>
</evidence>
<dbReference type="SUPFAM" id="SSF53649">
    <property type="entry name" value="Alkaline phosphatase-like"/>
    <property type="match status" value="1"/>
</dbReference>